<name>A0A0B8NXR4_9VIBR</name>
<dbReference type="GO" id="GO:0046872">
    <property type="term" value="F:metal ion binding"/>
    <property type="evidence" value="ECO:0007669"/>
    <property type="project" value="UniProtKB-KW"/>
</dbReference>
<evidence type="ECO:0000256" key="4">
    <source>
        <dbReference type="ARBA" id="ARBA00011738"/>
    </source>
</evidence>
<feature type="domain" description="HD/PDEase" evidence="8">
    <location>
        <begin position="33"/>
        <end position="150"/>
    </location>
</feature>
<gene>
    <name evidence="9" type="ORF">JCM19231_5000</name>
</gene>
<sequence length="194" mass="21989">MEKIKDIQGILAFLREAEQLKNTLQRAYTTKGRVESTAEHSWRLCLMAMLLAEQYDNIDPLKLIKMCIIHDLGEAIGGDIAAVDQVEGEDKGIQERLDLLTLIKPLPQHLQTEIIALWDDYENVLSEEAKLAKALDKIETLLQHTQGINPDTFDYGFNLSYGKKYTDKDELTSSLRVEIDKDTRRLAASNGTLK</sequence>
<comment type="caution">
    <text evidence="9">The sequence shown here is derived from an EMBL/GenBank/DDBJ whole genome shotgun (WGS) entry which is preliminary data.</text>
</comment>
<dbReference type="SUPFAM" id="SSF109604">
    <property type="entry name" value="HD-domain/PDEase-like"/>
    <property type="match status" value="1"/>
</dbReference>
<proteinExistence type="predicted"/>
<accession>A0A0B8NXR4</accession>
<dbReference type="InterPro" id="IPR039356">
    <property type="entry name" value="YfbR/HDDC2"/>
</dbReference>
<dbReference type="GO" id="GO:0005737">
    <property type="term" value="C:cytoplasm"/>
    <property type="evidence" value="ECO:0007669"/>
    <property type="project" value="TreeGrafter"/>
</dbReference>
<protein>
    <recommendedName>
        <fullName evidence="5">5'-deoxynucleotidase</fullName>
        <ecNumber evidence="5">3.1.3.89</ecNumber>
    </recommendedName>
</protein>
<dbReference type="EMBL" id="BBRZ01000103">
    <property type="protein sequence ID" value="GAM58761.1"/>
    <property type="molecule type" value="Genomic_DNA"/>
</dbReference>
<comment type="catalytic activity">
    <reaction evidence="1">
        <text>a 2'-deoxyribonucleoside 5'-phosphate + H2O = a 2'-deoxyribonucleoside + phosphate</text>
        <dbReference type="Rhea" id="RHEA:36167"/>
        <dbReference type="ChEBI" id="CHEBI:15377"/>
        <dbReference type="ChEBI" id="CHEBI:18274"/>
        <dbReference type="ChEBI" id="CHEBI:43474"/>
        <dbReference type="ChEBI" id="CHEBI:65317"/>
        <dbReference type="EC" id="3.1.3.89"/>
    </reaction>
</comment>
<dbReference type="Pfam" id="PF13023">
    <property type="entry name" value="HD_3"/>
    <property type="match status" value="1"/>
</dbReference>
<dbReference type="PANTHER" id="PTHR11845">
    <property type="entry name" value="5'-DEOXYNUCLEOTIDASE HDDC2"/>
    <property type="match status" value="1"/>
</dbReference>
<dbReference type="Proteomes" id="UP000031671">
    <property type="component" value="Unassembled WGS sequence"/>
</dbReference>
<dbReference type="PANTHER" id="PTHR11845:SF13">
    <property type="entry name" value="5'-DEOXYNUCLEOTIDASE HDDC2"/>
    <property type="match status" value="1"/>
</dbReference>
<dbReference type="EC" id="3.1.3.89" evidence="5"/>
<dbReference type="GO" id="GO:0002953">
    <property type="term" value="F:5'-deoxynucleotidase activity"/>
    <property type="evidence" value="ECO:0007669"/>
    <property type="project" value="UniProtKB-EC"/>
</dbReference>
<keyword evidence="6" id="KW-0479">Metal-binding</keyword>
<dbReference type="AlphaFoldDB" id="A0A0B8NXR4"/>
<comment type="cofactor">
    <cofactor evidence="2">
        <name>Mn(2+)</name>
        <dbReference type="ChEBI" id="CHEBI:29035"/>
    </cofactor>
</comment>
<evidence type="ECO:0000256" key="5">
    <source>
        <dbReference type="ARBA" id="ARBA00012964"/>
    </source>
</evidence>
<evidence type="ECO:0000256" key="2">
    <source>
        <dbReference type="ARBA" id="ARBA00001936"/>
    </source>
</evidence>
<comment type="cofactor">
    <cofactor evidence="3">
        <name>Co(2+)</name>
        <dbReference type="ChEBI" id="CHEBI:48828"/>
    </cofactor>
</comment>
<dbReference type="InterPro" id="IPR003607">
    <property type="entry name" value="HD/PDEase_dom"/>
</dbReference>
<organism evidence="9 10">
    <name type="scientific">Vibrio ishigakensis</name>
    <dbReference type="NCBI Taxonomy" id="1481914"/>
    <lineage>
        <taxon>Bacteria</taxon>
        <taxon>Pseudomonadati</taxon>
        <taxon>Pseudomonadota</taxon>
        <taxon>Gammaproteobacteria</taxon>
        <taxon>Vibrionales</taxon>
        <taxon>Vibrionaceae</taxon>
        <taxon>Vibrio</taxon>
    </lineage>
</organism>
<evidence type="ECO:0000256" key="7">
    <source>
        <dbReference type="ARBA" id="ARBA00022801"/>
    </source>
</evidence>
<evidence type="ECO:0000256" key="1">
    <source>
        <dbReference type="ARBA" id="ARBA00001638"/>
    </source>
</evidence>
<evidence type="ECO:0000259" key="8">
    <source>
        <dbReference type="SMART" id="SM00471"/>
    </source>
</evidence>
<evidence type="ECO:0000313" key="9">
    <source>
        <dbReference type="EMBL" id="GAM58761.1"/>
    </source>
</evidence>
<evidence type="ECO:0000256" key="6">
    <source>
        <dbReference type="ARBA" id="ARBA00022723"/>
    </source>
</evidence>
<keyword evidence="10" id="KW-1185">Reference proteome</keyword>
<reference evidence="9 10" key="2">
    <citation type="submission" date="2015-01" db="EMBL/GenBank/DDBJ databases">
        <authorList>
            <consortium name="NBRP consortium"/>
            <person name="Sawabe T."/>
            <person name="Meirelles P."/>
            <person name="Feng G."/>
            <person name="Sayaka M."/>
            <person name="Hattori M."/>
            <person name="Ohkuma M."/>
        </authorList>
    </citation>
    <scope>NUCLEOTIDE SEQUENCE [LARGE SCALE GENOMIC DNA]</scope>
    <source>
        <strain evidence="10">JCM 19231</strain>
    </source>
</reference>
<dbReference type="SMART" id="SM00471">
    <property type="entry name" value="HDc"/>
    <property type="match status" value="1"/>
</dbReference>
<dbReference type="Gene3D" id="1.10.3210.10">
    <property type="entry name" value="Hypothetical protein af1432"/>
    <property type="match status" value="1"/>
</dbReference>
<reference evidence="9 10" key="1">
    <citation type="submission" date="2015-01" db="EMBL/GenBank/DDBJ databases">
        <title>Vibrio sp. C1 JCM 19231 whole genome shotgun sequence.</title>
        <authorList>
            <person name="Sawabe T."/>
            <person name="Meirelles P."/>
            <person name="Feng G."/>
            <person name="Sayaka M."/>
            <person name="Hattori M."/>
            <person name="Ohkuma M."/>
        </authorList>
    </citation>
    <scope>NUCLEOTIDE SEQUENCE [LARGE SCALE GENOMIC DNA]</scope>
    <source>
        <strain evidence="10">JCM 19231</strain>
    </source>
</reference>
<keyword evidence="7 9" id="KW-0378">Hydrolase</keyword>
<evidence type="ECO:0000256" key="3">
    <source>
        <dbReference type="ARBA" id="ARBA00001941"/>
    </source>
</evidence>
<dbReference type="InterPro" id="IPR006674">
    <property type="entry name" value="HD_domain"/>
</dbReference>
<comment type="subunit">
    <text evidence="4">Homodimer.</text>
</comment>
<evidence type="ECO:0000313" key="10">
    <source>
        <dbReference type="Proteomes" id="UP000031671"/>
    </source>
</evidence>
<dbReference type="RefSeq" id="WP_261836532.1">
    <property type="nucleotide sequence ID" value="NZ_AP024882.1"/>
</dbReference>